<proteinExistence type="predicted"/>
<dbReference type="AlphaFoldDB" id="A0A6A6MQL0"/>
<name>A0A6A6MQL0_HEVBR</name>
<dbReference type="Proteomes" id="UP000467840">
    <property type="component" value="Chromosome 15"/>
</dbReference>
<sequence length="179" mass="18886">MEVPTAQRQTSEFDHRHSQTDVQMLPSFELLRIKQTDQASYALFQNLGLFLSLGGRQAVTGGGGGGVDAAAAVTGGAAAAVAGGAGGGGVCEGGAGSVSTGFESRFGSWVGGSWADIASSMTVLCLNWKLERISNEESTISAGQWGLKRRTLDSGWGRVRELFGYGYWFKLELELKETN</sequence>
<protein>
    <submittedName>
        <fullName evidence="1">Uncharacterized protein</fullName>
    </submittedName>
</protein>
<dbReference type="EMBL" id="JAAGAX010000005">
    <property type="protein sequence ID" value="KAF2315317.1"/>
    <property type="molecule type" value="Genomic_DNA"/>
</dbReference>
<organism evidence="1 2">
    <name type="scientific">Hevea brasiliensis</name>
    <name type="common">Para rubber tree</name>
    <name type="synonym">Siphonia brasiliensis</name>
    <dbReference type="NCBI Taxonomy" id="3981"/>
    <lineage>
        <taxon>Eukaryota</taxon>
        <taxon>Viridiplantae</taxon>
        <taxon>Streptophyta</taxon>
        <taxon>Embryophyta</taxon>
        <taxon>Tracheophyta</taxon>
        <taxon>Spermatophyta</taxon>
        <taxon>Magnoliopsida</taxon>
        <taxon>eudicotyledons</taxon>
        <taxon>Gunneridae</taxon>
        <taxon>Pentapetalae</taxon>
        <taxon>rosids</taxon>
        <taxon>fabids</taxon>
        <taxon>Malpighiales</taxon>
        <taxon>Euphorbiaceae</taxon>
        <taxon>Crotonoideae</taxon>
        <taxon>Micrandreae</taxon>
        <taxon>Hevea</taxon>
    </lineage>
</organism>
<evidence type="ECO:0000313" key="2">
    <source>
        <dbReference type="Proteomes" id="UP000467840"/>
    </source>
</evidence>
<keyword evidence="2" id="KW-1185">Reference proteome</keyword>
<accession>A0A6A6MQL0</accession>
<gene>
    <name evidence="1" type="ORF">GH714_038815</name>
</gene>
<evidence type="ECO:0000313" key="1">
    <source>
        <dbReference type="EMBL" id="KAF2315317.1"/>
    </source>
</evidence>
<comment type="caution">
    <text evidence="1">The sequence shown here is derived from an EMBL/GenBank/DDBJ whole genome shotgun (WGS) entry which is preliminary data.</text>
</comment>
<reference evidence="1 2" key="1">
    <citation type="journal article" date="2020" name="Mol. Plant">
        <title>The Chromosome-Based Rubber Tree Genome Provides New Insights into Spurge Genome Evolution and Rubber Biosynthesis.</title>
        <authorList>
            <person name="Liu J."/>
            <person name="Shi C."/>
            <person name="Shi C.C."/>
            <person name="Li W."/>
            <person name="Zhang Q.J."/>
            <person name="Zhang Y."/>
            <person name="Li K."/>
            <person name="Lu H.F."/>
            <person name="Shi C."/>
            <person name="Zhu S.T."/>
            <person name="Xiao Z.Y."/>
            <person name="Nan H."/>
            <person name="Yue Y."/>
            <person name="Zhu X.G."/>
            <person name="Wu Y."/>
            <person name="Hong X.N."/>
            <person name="Fan G.Y."/>
            <person name="Tong Y."/>
            <person name="Zhang D."/>
            <person name="Mao C.L."/>
            <person name="Liu Y.L."/>
            <person name="Hao S.J."/>
            <person name="Liu W.Q."/>
            <person name="Lv M.Q."/>
            <person name="Zhang H.B."/>
            <person name="Liu Y."/>
            <person name="Hu-Tang G.R."/>
            <person name="Wang J.P."/>
            <person name="Wang J.H."/>
            <person name="Sun Y.H."/>
            <person name="Ni S.B."/>
            <person name="Chen W.B."/>
            <person name="Zhang X.C."/>
            <person name="Jiao Y.N."/>
            <person name="Eichler E.E."/>
            <person name="Li G.H."/>
            <person name="Liu X."/>
            <person name="Gao L.Z."/>
        </authorList>
    </citation>
    <scope>NUCLEOTIDE SEQUENCE [LARGE SCALE GENOMIC DNA]</scope>
    <source>
        <strain evidence="2">cv. GT1</strain>
        <tissue evidence="1">Leaf</tissue>
    </source>
</reference>